<evidence type="ECO:0000256" key="3">
    <source>
        <dbReference type="ARBA" id="ARBA00023163"/>
    </source>
</evidence>
<dbReference type="InterPro" id="IPR036390">
    <property type="entry name" value="WH_DNA-bd_sf"/>
</dbReference>
<dbReference type="InterPro" id="IPR039422">
    <property type="entry name" value="MarR/SlyA-like"/>
</dbReference>
<proteinExistence type="predicted"/>
<dbReference type="PROSITE" id="PS50995">
    <property type="entry name" value="HTH_MARR_2"/>
    <property type="match status" value="1"/>
</dbReference>
<dbReference type="PANTHER" id="PTHR33164">
    <property type="entry name" value="TRANSCRIPTIONAL REGULATOR, MARR FAMILY"/>
    <property type="match status" value="1"/>
</dbReference>
<dbReference type="GO" id="GO:0003677">
    <property type="term" value="F:DNA binding"/>
    <property type="evidence" value="ECO:0007669"/>
    <property type="project" value="UniProtKB-KW"/>
</dbReference>
<evidence type="ECO:0000259" key="4">
    <source>
        <dbReference type="PROSITE" id="PS50995"/>
    </source>
</evidence>
<dbReference type="InterPro" id="IPR036388">
    <property type="entry name" value="WH-like_DNA-bd_sf"/>
</dbReference>
<dbReference type="PROSITE" id="PS01117">
    <property type="entry name" value="HTH_MARR_1"/>
    <property type="match status" value="1"/>
</dbReference>
<dbReference type="GeneID" id="86832240"/>
<sequence length="171" mass="18780">MHASIGTGSSGSGEVARPDLSTSLFALIAYFGREATVNVFDTVDALELTTTQIRVLHHLDEIDTELSVKEAAEFAMISLGAISRSLDGLVRRGFIERREDPTDRRMKRIRISDDGRTAIRGFEAVNRSVIDRFLETLPAADQEQLAKALAPLLERPEISACLPPAFVPQTD</sequence>
<name>A0A8I0PFD1_9ACTN</name>
<gene>
    <name evidence="5" type="ORF">H4687_007763</name>
</gene>
<dbReference type="InterPro" id="IPR023187">
    <property type="entry name" value="Tscrpt_reg_MarR-type_CS"/>
</dbReference>
<dbReference type="SUPFAM" id="SSF46785">
    <property type="entry name" value="Winged helix' DNA-binding domain"/>
    <property type="match status" value="1"/>
</dbReference>
<dbReference type="GO" id="GO:0003700">
    <property type="term" value="F:DNA-binding transcription factor activity"/>
    <property type="evidence" value="ECO:0007669"/>
    <property type="project" value="InterPro"/>
</dbReference>
<accession>A0A8I0PFD1</accession>
<dbReference type="RefSeq" id="WP_012999289.1">
    <property type="nucleotide sequence ID" value="NZ_JADBGF010000001.1"/>
</dbReference>
<dbReference type="PRINTS" id="PR00598">
    <property type="entry name" value="HTHMARR"/>
</dbReference>
<evidence type="ECO:0000256" key="2">
    <source>
        <dbReference type="ARBA" id="ARBA00023125"/>
    </source>
</evidence>
<evidence type="ECO:0000256" key="1">
    <source>
        <dbReference type="ARBA" id="ARBA00023015"/>
    </source>
</evidence>
<organism evidence="5 6">
    <name type="scientific">Streptomyces stelliscabiei</name>
    <dbReference type="NCBI Taxonomy" id="146820"/>
    <lineage>
        <taxon>Bacteria</taxon>
        <taxon>Bacillati</taxon>
        <taxon>Actinomycetota</taxon>
        <taxon>Actinomycetes</taxon>
        <taxon>Kitasatosporales</taxon>
        <taxon>Streptomycetaceae</taxon>
        <taxon>Streptomyces</taxon>
    </lineage>
</organism>
<dbReference type="AlphaFoldDB" id="A0A8I0PFD1"/>
<keyword evidence="1" id="KW-0805">Transcription regulation</keyword>
<comment type="caution">
    <text evidence="5">The sequence shown here is derived from an EMBL/GenBank/DDBJ whole genome shotgun (WGS) entry which is preliminary data.</text>
</comment>
<feature type="domain" description="HTH marR-type" evidence="4">
    <location>
        <begin position="17"/>
        <end position="154"/>
    </location>
</feature>
<dbReference type="EMBL" id="JADBGF010000001">
    <property type="protein sequence ID" value="MBE1601634.1"/>
    <property type="molecule type" value="Genomic_DNA"/>
</dbReference>
<dbReference type="Proteomes" id="UP000629287">
    <property type="component" value="Unassembled WGS sequence"/>
</dbReference>
<keyword evidence="2 5" id="KW-0238">DNA-binding</keyword>
<reference evidence="5 6" key="1">
    <citation type="submission" date="2020-10" db="EMBL/GenBank/DDBJ databases">
        <title>Sequencing the genomes of 1000 actinobacteria strains.</title>
        <authorList>
            <person name="Klenk H.-P."/>
        </authorList>
    </citation>
    <scope>NUCLEOTIDE SEQUENCE [LARGE SCALE GENOMIC DNA]</scope>
    <source>
        <strain evidence="5 6">DSM 41803</strain>
    </source>
</reference>
<dbReference type="InterPro" id="IPR000835">
    <property type="entry name" value="HTH_MarR-typ"/>
</dbReference>
<evidence type="ECO:0000313" key="5">
    <source>
        <dbReference type="EMBL" id="MBE1601634.1"/>
    </source>
</evidence>
<keyword evidence="3" id="KW-0804">Transcription</keyword>
<dbReference type="PANTHER" id="PTHR33164:SF43">
    <property type="entry name" value="HTH-TYPE TRANSCRIPTIONAL REPRESSOR YETL"/>
    <property type="match status" value="1"/>
</dbReference>
<evidence type="ECO:0000313" key="6">
    <source>
        <dbReference type="Proteomes" id="UP000629287"/>
    </source>
</evidence>
<dbReference type="GO" id="GO:0006950">
    <property type="term" value="P:response to stress"/>
    <property type="evidence" value="ECO:0007669"/>
    <property type="project" value="TreeGrafter"/>
</dbReference>
<dbReference type="OrthoDB" id="3177763at2"/>
<dbReference type="Pfam" id="PF12802">
    <property type="entry name" value="MarR_2"/>
    <property type="match status" value="1"/>
</dbReference>
<dbReference type="GeneID" id="69054948"/>
<dbReference type="SMART" id="SM00347">
    <property type="entry name" value="HTH_MARR"/>
    <property type="match status" value="1"/>
</dbReference>
<keyword evidence="6" id="KW-1185">Reference proteome</keyword>
<dbReference type="Gene3D" id="1.10.10.10">
    <property type="entry name" value="Winged helix-like DNA-binding domain superfamily/Winged helix DNA-binding domain"/>
    <property type="match status" value="1"/>
</dbReference>
<protein>
    <submittedName>
        <fullName evidence="5">DNA-binding MarR family transcriptional regulator</fullName>
    </submittedName>
</protein>